<proteinExistence type="inferred from homology"/>
<dbReference type="GO" id="GO:0005737">
    <property type="term" value="C:cytoplasm"/>
    <property type="evidence" value="ECO:0007669"/>
    <property type="project" value="UniProtKB-SubCell"/>
</dbReference>
<dbReference type="HAMAP" id="MF_00238">
    <property type="entry name" value="Cytidyl_kinase_type1"/>
    <property type="match status" value="1"/>
</dbReference>
<protein>
    <recommendedName>
        <fullName evidence="8">Cytidylate kinase</fullName>
        <shortName evidence="8">CK</shortName>
        <ecNumber evidence="8">2.7.4.25</ecNumber>
    </recommendedName>
    <alternativeName>
        <fullName evidence="8">Cytidine monophosphate kinase</fullName>
        <shortName evidence="8">CMP kinase</shortName>
    </alternativeName>
</protein>
<keyword evidence="3 8" id="KW-0547">Nucleotide-binding</keyword>
<comment type="catalytic activity">
    <reaction evidence="6 8">
        <text>dCMP + ATP = dCDP + ADP</text>
        <dbReference type="Rhea" id="RHEA:25094"/>
        <dbReference type="ChEBI" id="CHEBI:30616"/>
        <dbReference type="ChEBI" id="CHEBI:57566"/>
        <dbReference type="ChEBI" id="CHEBI:58593"/>
        <dbReference type="ChEBI" id="CHEBI:456216"/>
        <dbReference type="EC" id="2.7.4.25"/>
    </reaction>
</comment>
<evidence type="ECO:0000313" key="10">
    <source>
        <dbReference type="EMBL" id="SCQ78488.1"/>
    </source>
</evidence>
<comment type="similarity">
    <text evidence="1 8">Belongs to the cytidylate kinase family. Type 1 subfamily.</text>
</comment>
<organism evidence="10 11">
    <name type="scientific">Propionibacterium freudenreichii</name>
    <dbReference type="NCBI Taxonomy" id="1744"/>
    <lineage>
        <taxon>Bacteria</taxon>
        <taxon>Bacillati</taxon>
        <taxon>Actinomycetota</taxon>
        <taxon>Actinomycetes</taxon>
        <taxon>Propionibacteriales</taxon>
        <taxon>Propionibacteriaceae</taxon>
        <taxon>Propionibacterium</taxon>
    </lineage>
</organism>
<dbReference type="Pfam" id="PF02224">
    <property type="entry name" value="Cytidylate_kin"/>
    <property type="match status" value="1"/>
</dbReference>
<dbReference type="EMBL" id="LT618793">
    <property type="protein sequence ID" value="SCQ78488.1"/>
    <property type="molecule type" value="Genomic_DNA"/>
</dbReference>
<dbReference type="CDD" id="cd02020">
    <property type="entry name" value="CMPK"/>
    <property type="match status" value="1"/>
</dbReference>
<dbReference type="InterPro" id="IPR011994">
    <property type="entry name" value="Cytidylate_kinase_dom"/>
</dbReference>
<evidence type="ECO:0000313" key="11">
    <source>
        <dbReference type="Proteomes" id="UP000250080"/>
    </source>
</evidence>
<comment type="subcellular location">
    <subcellularLocation>
        <location evidence="8">Cytoplasm</location>
    </subcellularLocation>
</comment>
<gene>
    <name evidence="8" type="primary">cmk</name>
    <name evidence="10" type="ORF">PFR_JS23_1111</name>
</gene>
<dbReference type="SUPFAM" id="SSF52540">
    <property type="entry name" value="P-loop containing nucleoside triphosphate hydrolases"/>
    <property type="match status" value="1"/>
</dbReference>
<dbReference type="InterPro" id="IPR003136">
    <property type="entry name" value="Cytidylate_kin"/>
</dbReference>
<dbReference type="GO" id="GO:0006220">
    <property type="term" value="P:pyrimidine nucleotide metabolic process"/>
    <property type="evidence" value="ECO:0007669"/>
    <property type="project" value="UniProtKB-UniRule"/>
</dbReference>
<dbReference type="CDD" id="cd02019">
    <property type="entry name" value="NK"/>
    <property type="match status" value="1"/>
</dbReference>
<reference evidence="10 11" key="1">
    <citation type="submission" date="2016-09" db="EMBL/GenBank/DDBJ databases">
        <authorList>
            <person name="Laine KS P."/>
        </authorList>
    </citation>
    <scope>NUCLEOTIDE SEQUENCE [LARGE SCALE GENOMIC DNA]</scope>
    <source>
        <strain evidence="10">PFRJS-23</strain>
    </source>
</reference>
<dbReference type="GO" id="GO:0005524">
    <property type="term" value="F:ATP binding"/>
    <property type="evidence" value="ECO:0007669"/>
    <property type="project" value="UniProtKB-UniRule"/>
</dbReference>
<evidence type="ECO:0000256" key="2">
    <source>
        <dbReference type="ARBA" id="ARBA00022679"/>
    </source>
</evidence>
<name>A0A0A8SEX9_9ACTN</name>
<evidence type="ECO:0000256" key="5">
    <source>
        <dbReference type="ARBA" id="ARBA00022840"/>
    </source>
</evidence>
<sequence length="223" mass="24304">MADKPALVIAIDGPSGAGKSSTARGVACRLSMAYLDTGAMYRAISWACLTDGVDPTSHSALFARAETADLQMGLDPRHPTIIVDGHDVTREIRDPRISDAVSAVATTPEIRTLLTSHMRQIINRNPRIVAEGRDVTTQVWPQARVRVLLVADAETRIARREAQLLGKVDRHRVSSSIVDRDRKDSTMSEFDKPAPGVTLIDSTYLDLGQVIDQVVGLVPTELR</sequence>
<evidence type="ECO:0000256" key="8">
    <source>
        <dbReference type="HAMAP-Rule" id="MF_00238"/>
    </source>
</evidence>
<keyword evidence="2 8" id="KW-0808">Transferase</keyword>
<feature type="domain" description="Cytidylate kinase" evidence="9">
    <location>
        <begin position="9"/>
        <end position="218"/>
    </location>
</feature>
<keyword evidence="4 8" id="KW-0418">Kinase</keyword>
<evidence type="ECO:0000256" key="3">
    <source>
        <dbReference type="ARBA" id="ARBA00022741"/>
    </source>
</evidence>
<evidence type="ECO:0000256" key="1">
    <source>
        <dbReference type="ARBA" id="ARBA00009427"/>
    </source>
</evidence>
<feature type="binding site" evidence="8">
    <location>
        <begin position="13"/>
        <end position="21"/>
    </location>
    <ligand>
        <name>ATP</name>
        <dbReference type="ChEBI" id="CHEBI:30616"/>
    </ligand>
</feature>
<evidence type="ECO:0000256" key="6">
    <source>
        <dbReference type="ARBA" id="ARBA00047615"/>
    </source>
</evidence>
<dbReference type="EC" id="2.7.4.25" evidence="8"/>
<dbReference type="GeneID" id="61222208"/>
<dbReference type="OMA" id="RAITWWM"/>
<dbReference type="Gene3D" id="3.40.50.300">
    <property type="entry name" value="P-loop containing nucleotide triphosphate hydrolases"/>
    <property type="match status" value="1"/>
</dbReference>
<dbReference type="RefSeq" id="WP_013161023.1">
    <property type="nucleotide sequence ID" value="NZ_CCYN01000006.1"/>
</dbReference>
<dbReference type="Proteomes" id="UP000250080">
    <property type="component" value="Chromosome I"/>
</dbReference>
<dbReference type="NCBIfam" id="TIGR00017">
    <property type="entry name" value="cmk"/>
    <property type="match status" value="1"/>
</dbReference>
<comment type="catalytic activity">
    <reaction evidence="7 8">
        <text>CMP + ATP = CDP + ADP</text>
        <dbReference type="Rhea" id="RHEA:11600"/>
        <dbReference type="ChEBI" id="CHEBI:30616"/>
        <dbReference type="ChEBI" id="CHEBI:58069"/>
        <dbReference type="ChEBI" id="CHEBI:60377"/>
        <dbReference type="ChEBI" id="CHEBI:456216"/>
        <dbReference type="EC" id="2.7.4.25"/>
    </reaction>
</comment>
<keyword evidence="5 8" id="KW-0067">ATP-binding</keyword>
<evidence type="ECO:0000259" key="9">
    <source>
        <dbReference type="Pfam" id="PF02224"/>
    </source>
</evidence>
<dbReference type="OrthoDB" id="9807434at2"/>
<dbReference type="GO" id="GO:0036431">
    <property type="term" value="F:dCMP kinase activity"/>
    <property type="evidence" value="ECO:0007669"/>
    <property type="project" value="InterPro"/>
</dbReference>
<dbReference type="AlphaFoldDB" id="A0A0A8SEX9"/>
<evidence type="ECO:0000256" key="7">
    <source>
        <dbReference type="ARBA" id="ARBA00048478"/>
    </source>
</evidence>
<accession>A0A0A8SEX9</accession>
<dbReference type="InterPro" id="IPR027417">
    <property type="entry name" value="P-loop_NTPase"/>
</dbReference>
<evidence type="ECO:0000256" key="4">
    <source>
        <dbReference type="ARBA" id="ARBA00022777"/>
    </source>
</evidence>
<keyword evidence="8" id="KW-0963">Cytoplasm</keyword>